<feature type="coiled-coil region" evidence="1">
    <location>
        <begin position="73"/>
        <end position="118"/>
    </location>
</feature>
<gene>
    <name evidence="3" type="ORF">J7T54_007608</name>
</gene>
<organism evidence="3 4">
    <name type="scientific">Emericellopsis cladophorae</name>
    <dbReference type="NCBI Taxonomy" id="2686198"/>
    <lineage>
        <taxon>Eukaryota</taxon>
        <taxon>Fungi</taxon>
        <taxon>Dikarya</taxon>
        <taxon>Ascomycota</taxon>
        <taxon>Pezizomycotina</taxon>
        <taxon>Sordariomycetes</taxon>
        <taxon>Hypocreomycetidae</taxon>
        <taxon>Hypocreales</taxon>
        <taxon>Bionectriaceae</taxon>
        <taxon>Emericellopsis</taxon>
    </lineage>
</organism>
<accession>A0A9Q0BA52</accession>
<dbReference type="Proteomes" id="UP001055219">
    <property type="component" value="Unassembled WGS sequence"/>
</dbReference>
<feature type="compositionally biased region" description="Basic and acidic residues" evidence="2">
    <location>
        <begin position="221"/>
        <end position="252"/>
    </location>
</feature>
<dbReference type="AlphaFoldDB" id="A0A9Q0BA52"/>
<keyword evidence="4" id="KW-1185">Reference proteome</keyword>
<feature type="compositionally biased region" description="Polar residues" evidence="2">
    <location>
        <begin position="1"/>
        <end position="10"/>
    </location>
</feature>
<feature type="region of interest" description="Disordered" evidence="2">
    <location>
        <begin position="1"/>
        <end position="25"/>
    </location>
</feature>
<name>A0A9Q0BA52_9HYPO</name>
<dbReference type="EMBL" id="JAGIXG020000062">
    <property type="protein sequence ID" value="KAI6778667.1"/>
    <property type="molecule type" value="Genomic_DNA"/>
</dbReference>
<reference evidence="3" key="1">
    <citation type="journal article" date="2021" name="J Fungi (Basel)">
        <title>Genomic and Metabolomic Analyses of the Marine Fungus Emericellopsis cladophorae: Insights into Saltwater Adaptability Mechanisms and Its Biosynthetic Potential.</title>
        <authorList>
            <person name="Goncalves M.F.M."/>
            <person name="Hilario S."/>
            <person name="Van de Peer Y."/>
            <person name="Esteves A.C."/>
            <person name="Alves A."/>
        </authorList>
    </citation>
    <scope>NUCLEOTIDE SEQUENCE</scope>
    <source>
        <strain evidence="3">MUM 19.33</strain>
    </source>
</reference>
<reference evidence="3" key="2">
    <citation type="submission" date="2022-07" db="EMBL/GenBank/DDBJ databases">
        <authorList>
            <person name="Goncalves M.F.M."/>
            <person name="Hilario S."/>
            <person name="Van De Peer Y."/>
            <person name="Esteves A.C."/>
            <person name="Alves A."/>
        </authorList>
    </citation>
    <scope>NUCLEOTIDE SEQUENCE</scope>
    <source>
        <strain evidence="3">MUM 19.33</strain>
    </source>
</reference>
<evidence type="ECO:0000313" key="3">
    <source>
        <dbReference type="EMBL" id="KAI6778667.1"/>
    </source>
</evidence>
<proteinExistence type="predicted"/>
<keyword evidence="1" id="KW-0175">Coiled coil</keyword>
<evidence type="ECO:0000256" key="2">
    <source>
        <dbReference type="SAM" id="MobiDB-lite"/>
    </source>
</evidence>
<evidence type="ECO:0000313" key="4">
    <source>
        <dbReference type="Proteomes" id="UP001055219"/>
    </source>
</evidence>
<feature type="region of interest" description="Disordered" evidence="2">
    <location>
        <begin position="221"/>
        <end position="294"/>
    </location>
</feature>
<protein>
    <submittedName>
        <fullName evidence="3">Uncharacterized protein</fullName>
    </submittedName>
</protein>
<dbReference type="GeneID" id="75834082"/>
<feature type="compositionally biased region" description="Polar residues" evidence="2">
    <location>
        <begin position="253"/>
        <end position="265"/>
    </location>
</feature>
<feature type="compositionally biased region" description="Basic and acidic residues" evidence="2">
    <location>
        <begin position="268"/>
        <end position="294"/>
    </location>
</feature>
<comment type="caution">
    <text evidence="3">The sequence shown here is derived from an EMBL/GenBank/DDBJ whole genome shotgun (WGS) entry which is preliminary data.</text>
</comment>
<evidence type="ECO:0000256" key="1">
    <source>
        <dbReference type="SAM" id="Coils"/>
    </source>
</evidence>
<dbReference type="OrthoDB" id="10476012at2759"/>
<dbReference type="RefSeq" id="XP_051359523.1">
    <property type="nucleotide sequence ID" value="XM_051509435.1"/>
</dbReference>
<sequence length="294" mass="34409">MMQDLGSQHNHGSDSVDDGISNPGARIRALEQEKAILTRQAEEVLTTLAGKHRTECKKTKRLESRLCREAALAKEREEEAERFKADLSELRDVLCSERKAKEDELSHLRGKVQDLEHAHALIACHRASQIESDVQYRDMKISLEQDTERRLQEQRKIFEDIIGEKMTAHRNELLETQQQAEEYFLELSERHADECEALLEDGKQLEEKYGKLLQEYNKAEVKKQRRMEDDEREHLFQTDSMEKMRKAEDFQSTKEATTNENTTGHSKGPHDRDLKQDRFEHEHSQQVSELRENN</sequence>